<sequence length="297" mass="30638">MRFTKITVALAAAGSAVAQRPTNTSICDYYTTALFKNNTAGNQYTLLTALVNTVVIGNYTQPNVGVAVPGILAKGTFNGSEVNLLPYFDGTLNSTNRGGTSGVSVNFLDGGGAEPLKNNKPANDDKSNQYFLLTHLYEFFGSLLGCSMQGMTGFAAYNGDPSMFKVHRFMNLDPNQLGYFVQQVALAGASFGVANEDLEGVGKALNQLFGLRCAPPVEVIKPQGPQLQAICIQQSCPLSPDAVCNQYEAPISSASSTATTGPTATGTAPTSTVSTAGAAAAGWGVAAAAVGVAALLL</sequence>
<comment type="caution">
    <text evidence="3">The sequence shown here is derived from an EMBL/GenBank/DDBJ whole genome shotgun (WGS) entry which is preliminary data.</text>
</comment>
<evidence type="ECO:0000313" key="3">
    <source>
        <dbReference type="EMBL" id="KAG7291282.1"/>
    </source>
</evidence>
<accession>A0AAD4F174</accession>
<dbReference type="AlphaFoldDB" id="A0AAD4F174"/>
<dbReference type="EMBL" id="JAHCVI010000001">
    <property type="protein sequence ID" value="KAG7291282.1"/>
    <property type="molecule type" value="Genomic_DNA"/>
</dbReference>
<reference evidence="3" key="1">
    <citation type="submission" date="2023-02" db="EMBL/GenBank/DDBJ databases">
        <authorList>
            <person name="Palmer J.M."/>
        </authorList>
    </citation>
    <scope>NUCLEOTIDE SEQUENCE</scope>
    <source>
        <strain evidence="3">FW57</strain>
    </source>
</reference>
<gene>
    <name evidence="3" type="ORF">NEMBOFW57_001294</name>
</gene>
<keyword evidence="4" id="KW-1185">Reference proteome</keyword>
<feature type="region of interest" description="Disordered" evidence="1">
    <location>
        <begin position="253"/>
        <end position="272"/>
    </location>
</feature>
<feature type="chain" id="PRO_5042019465" evidence="2">
    <location>
        <begin position="19"/>
        <end position="297"/>
    </location>
</feature>
<evidence type="ECO:0000256" key="1">
    <source>
        <dbReference type="SAM" id="MobiDB-lite"/>
    </source>
</evidence>
<organism evidence="3 4">
    <name type="scientific">Staphylotrichum longicolle</name>
    <dbReference type="NCBI Taxonomy" id="669026"/>
    <lineage>
        <taxon>Eukaryota</taxon>
        <taxon>Fungi</taxon>
        <taxon>Dikarya</taxon>
        <taxon>Ascomycota</taxon>
        <taxon>Pezizomycotina</taxon>
        <taxon>Sordariomycetes</taxon>
        <taxon>Sordariomycetidae</taxon>
        <taxon>Sordariales</taxon>
        <taxon>Chaetomiaceae</taxon>
        <taxon>Staphylotrichum</taxon>
    </lineage>
</organism>
<evidence type="ECO:0000256" key="2">
    <source>
        <dbReference type="SAM" id="SignalP"/>
    </source>
</evidence>
<feature type="signal peptide" evidence="2">
    <location>
        <begin position="1"/>
        <end position="18"/>
    </location>
</feature>
<proteinExistence type="predicted"/>
<keyword evidence="2" id="KW-0732">Signal</keyword>
<evidence type="ECO:0000313" key="4">
    <source>
        <dbReference type="Proteomes" id="UP001197093"/>
    </source>
</evidence>
<name>A0AAD4F174_9PEZI</name>
<dbReference type="Proteomes" id="UP001197093">
    <property type="component" value="Unassembled WGS sequence"/>
</dbReference>
<protein>
    <submittedName>
        <fullName evidence="3">Uncharacterized protein</fullName>
    </submittedName>
</protein>